<reference evidence="1" key="2">
    <citation type="submission" date="2021-01" db="UniProtKB">
        <authorList>
            <consortium name="EnsemblPlants"/>
        </authorList>
    </citation>
    <scope>IDENTIFICATION</scope>
</reference>
<dbReference type="EnsemblPlants" id="QL10p005098:mrna">
    <property type="protein sequence ID" value="QL10p005098:mrna"/>
    <property type="gene ID" value="QL10p005098"/>
</dbReference>
<dbReference type="GO" id="GO:0051083">
    <property type="term" value="P:'de novo' cotranslational protein folding"/>
    <property type="evidence" value="ECO:0007669"/>
    <property type="project" value="TreeGrafter"/>
</dbReference>
<dbReference type="PANTHER" id="PTHR15830">
    <property type="entry name" value="TELOMERE LENGTH REGULATION PROTEIN TEL2 FAMILY MEMBER"/>
    <property type="match status" value="1"/>
</dbReference>
<dbReference type="OMA" id="FSARIHV"/>
<accession>A0A7N2MMW4</accession>
<dbReference type="GO" id="GO:0042162">
    <property type="term" value="F:telomeric DNA binding"/>
    <property type="evidence" value="ECO:0007669"/>
    <property type="project" value="TreeGrafter"/>
</dbReference>
<proteinExistence type="predicted"/>
<dbReference type="EMBL" id="LRBV02000010">
    <property type="status" value="NOT_ANNOTATED_CDS"/>
    <property type="molecule type" value="Genomic_DNA"/>
</dbReference>
<dbReference type="Proteomes" id="UP000594261">
    <property type="component" value="Chromosome 10"/>
</dbReference>
<keyword evidence="2" id="KW-1185">Reference proteome</keyword>
<dbReference type="GO" id="GO:0051879">
    <property type="term" value="F:Hsp90 protein binding"/>
    <property type="evidence" value="ECO:0007669"/>
    <property type="project" value="TreeGrafter"/>
</dbReference>
<name>A0A7N2MMW4_QUELO</name>
<reference evidence="1 2" key="1">
    <citation type="journal article" date="2016" name="G3 (Bethesda)">
        <title>First Draft Assembly and Annotation of the Genome of a California Endemic Oak Quercus lobata Nee (Fagaceae).</title>
        <authorList>
            <person name="Sork V.L."/>
            <person name="Fitz-Gibbon S.T."/>
            <person name="Puiu D."/>
            <person name="Crepeau M."/>
            <person name="Gugger P.F."/>
            <person name="Sherman R."/>
            <person name="Stevens K."/>
            <person name="Langley C.H."/>
            <person name="Pellegrini M."/>
            <person name="Salzberg S.L."/>
        </authorList>
    </citation>
    <scope>NUCLEOTIDE SEQUENCE [LARGE SCALE GENOMIC DNA]</scope>
    <source>
        <strain evidence="1 2">cv. SW786</strain>
    </source>
</reference>
<evidence type="ECO:0000313" key="2">
    <source>
        <dbReference type="Proteomes" id="UP000594261"/>
    </source>
</evidence>
<protein>
    <submittedName>
        <fullName evidence="1">Uncharacterized protein</fullName>
    </submittedName>
</protein>
<sequence>METKLIEKVSEVILAIKSVKHVVEVVCALHSLALHLFPLDSSLLSGSVDQRYREQVCSNLSLVPRSLQKKRGGSGGKCSIKEWLHEGISSFGKTGIWDSRPVGYLASYWLACFPFSARIHVYDVFFVDGLATEVVQTLVPCLQQNAIDDHDVNSVYSNTESSTSTCVASFDPFANRKSWSFQEPDIN</sequence>
<dbReference type="Gramene" id="QL10p005098:mrna">
    <property type="protein sequence ID" value="QL10p005098:mrna"/>
    <property type="gene ID" value="QL10p005098"/>
</dbReference>
<evidence type="ECO:0000313" key="1">
    <source>
        <dbReference type="EnsemblPlants" id="QL10p005098:mrna"/>
    </source>
</evidence>
<dbReference type="GO" id="GO:0005829">
    <property type="term" value="C:cytosol"/>
    <property type="evidence" value="ECO:0007669"/>
    <property type="project" value="TreeGrafter"/>
</dbReference>
<dbReference type="InterPro" id="IPR051970">
    <property type="entry name" value="TEL2_Regulation"/>
</dbReference>
<dbReference type="PANTHER" id="PTHR15830:SF10">
    <property type="entry name" value="TELOMERE LENGTH REGULATION PROTEIN TEL2 HOMOLOG"/>
    <property type="match status" value="1"/>
</dbReference>
<dbReference type="InParanoid" id="A0A7N2MMW4"/>
<dbReference type="AlphaFoldDB" id="A0A7N2MMW4"/>
<organism evidence="1 2">
    <name type="scientific">Quercus lobata</name>
    <name type="common">Valley oak</name>
    <dbReference type="NCBI Taxonomy" id="97700"/>
    <lineage>
        <taxon>Eukaryota</taxon>
        <taxon>Viridiplantae</taxon>
        <taxon>Streptophyta</taxon>
        <taxon>Embryophyta</taxon>
        <taxon>Tracheophyta</taxon>
        <taxon>Spermatophyta</taxon>
        <taxon>Magnoliopsida</taxon>
        <taxon>eudicotyledons</taxon>
        <taxon>Gunneridae</taxon>
        <taxon>Pentapetalae</taxon>
        <taxon>rosids</taxon>
        <taxon>fabids</taxon>
        <taxon>Fagales</taxon>
        <taxon>Fagaceae</taxon>
        <taxon>Quercus</taxon>
    </lineage>
</organism>